<name>A0A4R6UFV4_9GAMM</name>
<dbReference type="FunFam" id="3.90.226.10:FF:000066">
    <property type="entry name" value="Enoyl-CoA hydratase"/>
    <property type="match status" value="1"/>
</dbReference>
<reference evidence="2 3" key="1">
    <citation type="submission" date="2019-03" db="EMBL/GenBank/DDBJ databases">
        <title>Genomic Encyclopedia of Type Strains, Phase IV (KMG-IV): sequencing the most valuable type-strain genomes for metagenomic binning, comparative biology and taxonomic classification.</title>
        <authorList>
            <person name="Goeker M."/>
        </authorList>
    </citation>
    <scope>NUCLEOTIDE SEQUENCE [LARGE SCALE GENOMIC DNA]</scope>
    <source>
        <strain evidence="2 3">DSM 103792</strain>
    </source>
</reference>
<dbReference type="RefSeq" id="WP_133592476.1">
    <property type="nucleotide sequence ID" value="NZ_CP037953.1"/>
</dbReference>
<dbReference type="PANTHER" id="PTHR42964">
    <property type="entry name" value="ENOYL-COA HYDRATASE"/>
    <property type="match status" value="1"/>
</dbReference>
<dbReference type="InterPro" id="IPR051683">
    <property type="entry name" value="Enoyl-CoA_Hydratase/Isomerase"/>
</dbReference>
<accession>A0A4R6UFV4</accession>
<dbReference type="EMBL" id="SNYM01000018">
    <property type="protein sequence ID" value="TDQ45671.1"/>
    <property type="molecule type" value="Genomic_DNA"/>
</dbReference>
<dbReference type="Gene3D" id="3.90.226.10">
    <property type="entry name" value="2-enoyl-CoA Hydratase, Chain A, domain 1"/>
    <property type="match status" value="1"/>
</dbReference>
<evidence type="ECO:0000256" key="1">
    <source>
        <dbReference type="ARBA" id="ARBA00005254"/>
    </source>
</evidence>
<dbReference type="InterPro" id="IPR001753">
    <property type="entry name" value="Enoyl-CoA_hydra/iso"/>
</dbReference>
<protein>
    <submittedName>
        <fullName evidence="2">Methylglutaconyl-CoA hydratase</fullName>
    </submittedName>
</protein>
<gene>
    <name evidence="2" type="ORF">EV696_11817</name>
</gene>
<proteinExistence type="inferred from homology"/>
<comment type="caution">
    <text evidence="2">The sequence shown here is derived from an EMBL/GenBank/DDBJ whole genome shotgun (WGS) entry which is preliminary data.</text>
</comment>
<evidence type="ECO:0000313" key="3">
    <source>
        <dbReference type="Proteomes" id="UP000295375"/>
    </source>
</evidence>
<dbReference type="AlphaFoldDB" id="A0A4R6UFV4"/>
<dbReference type="OrthoDB" id="9807606at2"/>
<dbReference type="Proteomes" id="UP000295375">
    <property type="component" value="Unassembled WGS sequence"/>
</dbReference>
<sequence>METTAIVINKDERGVATITLNRPDVHNAFDDALIRDMTVALQNFNADESVRVVVLRSTGKSFSAGADLNWMKRMASYSWNQNYQDSLGLATLMQTLASMRQPTVAVVQGAAFGGGVGLVACCDIALASDKASFCLSEVKLGLIPAVISPYVIEAIGARAAKRYFVSAERFPAETALRLGLVHELFDAEQLEQAADTLIDTILSNGPVAVLEAKKLIKQVEGKVIDEELIRHTAQKISDIRASAEGKEGIGAFLEKRSPNWNVKPATDID</sequence>
<dbReference type="Pfam" id="PF00378">
    <property type="entry name" value="ECH_1"/>
    <property type="match status" value="1"/>
</dbReference>
<organism evidence="2 3">
    <name type="scientific">Permianibacter aggregans</name>
    <dbReference type="NCBI Taxonomy" id="1510150"/>
    <lineage>
        <taxon>Bacteria</taxon>
        <taxon>Pseudomonadati</taxon>
        <taxon>Pseudomonadota</taxon>
        <taxon>Gammaproteobacteria</taxon>
        <taxon>Pseudomonadales</taxon>
        <taxon>Pseudomonadaceae</taxon>
        <taxon>Permianibacter</taxon>
    </lineage>
</organism>
<dbReference type="GO" id="GO:0008300">
    <property type="term" value="P:isoprenoid catabolic process"/>
    <property type="evidence" value="ECO:0007669"/>
    <property type="project" value="TreeGrafter"/>
</dbReference>
<evidence type="ECO:0000313" key="2">
    <source>
        <dbReference type="EMBL" id="TDQ45671.1"/>
    </source>
</evidence>
<dbReference type="Gene3D" id="1.10.12.10">
    <property type="entry name" value="Lyase 2-enoyl-coa Hydratase, Chain A, domain 2"/>
    <property type="match status" value="1"/>
</dbReference>
<dbReference type="InterPro" id="IPR029045">
    <property type="entry name" value="ClpP/crotonase-like_dom_sf"/>
</dbReference>
<dbReference type="SUPFAM" id="SSF52096">
    <property type="entry name" value="ClpP/crotonase"/>
    <property type="match status" value="1"/>
</dbReference>
<keyword evidence="3" id="KW-1185">Reference proteome</keyword>
<comment type="similarity">
    <text evidence="1">Belongs to the enoyl-CoA hydratase/isomerase family.</text>
</comment>
<dbReference type="CDD" id="cd06558">
    <property type="entry name" value="crotonase-like"/>
    <property type="match status" value="1"/>
</dbReference>
<dbReference type="GO" id="GO:0003824">
    <property type="term" value="F:catalytic activity"/>
    <property type="evidence" value="ECO:0007669"/>
    <property type="project" value="UniProtKB-ARBA"/>
</dbReference>
<dbReference type="PANTHER" id="PTHR42964:SF1">
    <property type="entry name" value="POLYKETIDE BIOSYNTHESIS ENOYL-COA HYDRATASE PKSH-RELATED"/>
    <property type="match status" value="1"/>
</dbReference>
<dbReference type="InterPro" id="IPR014748">
    <property type="entry name" value="Enoyl-CoA_hydra_C"/>
</dbReference>